<evidence type="ECO:0000313" key="2">
    <source>
        <dbReference type="Proteomes" id="UP000004384"/>
    </source>
</evidence>
<dbReference type="Proteomes" id="UP000004384">
    <property type="component" value="Unassembled WGS sequence"/>
</dbReference>
<accession>C6R9C7</accession>
<reference evidence="1 2" key="1">
    <citation type="submission" date="2009-06" db="EMBL/GenBank/DDBJ databases">
        <authorList>
            <person name="Dodson R."/>
            <person name="Sebastian Y."/>
            <person name="Madupu R."/>
            <person name="Durkin A.S."/>
            <person name="Torralba M."/>
            <person name="Methe B."/>
            <person name="Sutton G.G."/>
            <person name="Strausberg R.L."/>
            <person name="Nelson K.E."/>
        </authorList>
    </citation>
    <scope>NUCLEOTIDE SEQUENCE [LARGE SCALE GENOMIC DNA]</scope>
    <source>
        <strain evidence="1 2">SK141</strain>
    </source>
</reference>
<comment type="caution">
    <text evidence="1">The sequence shown here is derived from an EMBL/GenBank/DDBJ whole genome shotgun (WGS) entry which is preliminary data.</text>
</comment>
<dbReference type="AlphaFoldDB" id="C6R9C7"/>
<evidence type="ECO:0000313" key="1">
    <source>
        <dbReference type="EMBL" id="EET77572.1"/>
    </source>
</evidence>
<sequence length="104" mass="11370">MSEVFLRPLEAMSALRQVVADNDEQRDAHRAEVPDFPVAAAGRNFGGHGERIRDVLARIHERGGQRLDNLSATAHAAHEQVRAIADFDESFGSSFTRGGEADSK</sequence>
<organism evidence="1 2">
    <name type="scientific">Corynebacterium tuberculostearicum SK141</name>
    <dbReference type="NCBI Taxonomy" id="553206"/>
    <lineage>
        <taxon>Bacteria</taxon>
        <taxon>Bacillati</taxon>
        <taxon>Actinomycetota</taxon>
        <taxon>Actinomycetes</taxon>
        <taxon>Mycobacteriales</taxon>
        <taxon>Corynebacteriaceae</taxon>
        <taxon>Corynebacterium</taxon>
    </lineage>
</organism>
<protein>
    <submittedName>
        <fullName evidence="1">Uncharacterized protein</fullName>
    </submittedName>
</protein>
<proteinExistence type="predicted"/>
<gene>
    <name evidence="1" type="ORF">CORTU0001_0845</name>
</gene>
<dbReference type="EMBL" id="ACVP01000015">
    <property type="protein sequence ID" value="EET77572.1"/>
    <property type="molecule type" value="Genomic_DNA"/>
</dbReference>
<name>C6R9C7_9CORY</name>